<dbReference type="SUPFAM" id="SSF103647">
    <property type="entry name" value="TSP type-3 repeat"/>
    <property type="match status" value="1"/>
</dbReference>
<dbReference type="AlphaFoldDB" id="A0A7X9HI99"/>
<dbReference type="InterPro" id="IPR018247">
    <property type="entry name" value="EF_Hand_1_Ca_BS"/>
</dbReference>
<name>A0A7X9HI99_UNCKA</name>
<proteinExistence type="predicted"/>
<dbReference type="GO" id="GO:0005509">
    <property type="term" value="F:calcium ion binding"/>
    <property type="evidence" value="ECO:0007669"/>
    <property type="project" value="InterPro"/>
</dbReference>
<dbReference type="EMBL" id="JAAZNL010000058">
    <property type="protein sequence ID" value="NMB70419.1"/>
    <property type="molecule type" value="Genomic_DNA"/>
</dbReference>
<sequence>MKNKTNKLIFNVLFLFMLLFVVLLKQSVSDSKSFLSTNKISFLGKVFAEDDDEEEDEEDEDEEDKDDDDEYEEEIIYETVEIPVVPFVPIQRYVTVVDQGYDIDTDKDGLVDALDPHPAVHEKELFTDEDNDGIPNALDKYKNEDDFLFIDFSDENDNGILDAFEY</sequence>
<reference evidence="2 3" key="1">
    <citation type="journal article" date="2020" name="Biotechnol. Biofuels">
        <title>New insights from the biogas microbiome by comprehensive genome-resolved metagenomics of nearly 1600 species originating from multiple anaerobic digesters.</title>
        <authorList>
            <person name="Campanaro S."/>
            <person name="Treu L."/>
            <person name="Rodriguez-R L.M."/>
            <person name="Kovalovszki A."/>
            <person name="Ziels R.M."/>
            <person name="Maus I."/>
            <person name="Zhu X."/>
            <person name="Kougias P.G."/>
            <person name="Basile A."/>
            <person name="Luo G."/>
            <person name="Schluter A."/>
            <person name="Konstantinidis K.T."/>
            <person name="Angelidaki I."/>
        </authorList>
    </citation>
    <scope>NUCLEOTIDE SEQUENCE [LARGE SCALE GENOMIC DNA]</scope>
    <source>
        <strain evidence="2">AS27yjCOA_165</strain>
    </source>
</reference>
<feature type="compositionally biased region" description="Acidic residues" evidence="1">
    <location>
        <begin position="49"/>
        <end position="70"/>
    </location>
</feature>
<evidence type="ECO:0000313" key="3">
    <source>
        <dbReference type="Proteomes" id="UP000526033"/>
    </source>
</evidence>
<evidence type="ECO:0000313" key="2">
    <source>
        <dbReference type="EMBL" id="NMB70419.1"/>
    </source>
</evidence>
<dbReference type="Proteomes" id="UP000526033">
    <property type="component" value="Unassembled WGS sequence"/>
</dbReference>
<accession>A0A7X9HI99</accession>
<evidence type="ECO:0008006" key="4">
    <source>
        <dbReference type="Google" id="ProtNLM"/>
    </source>
</evidence>
<comment type="caution">
    <text evidence="2">The sequence shown here is derived from an EMBL/GenBank/DDBJ whole genome shotgun (WGS) entry which is preliminary data.</text>
</comment>
<organism evidence="2 3">
    <name type="scientific">candidate division WWE3 bacterium</name>
    <dbReference type="NCBI Taxonomy" id="2053526"/>
    <lineage>
        <taxon>Bacteria</taxon>
        <taxon>Katanobacteria</taxon>
    </lineage>
</organism>
<protein>
    <recommendedName>
        <fullName evidence="4">EF-hand domain-containing protein</fullName>
    </recommendedName>
</protein>
<evidence type="ECO:0000256" key="1">
    <source>
        <dbReference type="SAM" id="MobiDB-lite"/>
    </source>
</evidence>
<gene>
    <name evidence="2" type="ORF">GYA27_04470</name>
</gene>
<feature type="region of interest" description="Disordered" evidence="1">
    <location>
        <begin position="48"/>
        <end position="70"/>
    </location>
</feature>
<dbReference type="InterPro" id="IPR028974">
    <property type="entry name" value="TSP_type-3_rpt"/>
</dbReference>
<dbReference type="PROSITE" id="PS00018">
    <property type="entry name" value="EF_HAND_1"/>
    <property type="match status" value="1"/>
</dbReference>